<dbReference type="InterPro" id="IPR050905">
    <property type="entry name" value="Plant_NBS-LRR"/>
</dbReference>
<dbReference type="SUPFAM" id="SSF52047">
    <property type="entry name" value="RNI-like"/>
    <property type="match status" value="1"/>
</dbReference>
<dbReference type="InterPro" id="IPR057135">
    <property type="entry name" value="At4g27190-like_LRR"/>
</dbReference>
<feature type="domain" description="Disease resistance protein At4g27190-like leucine-rich repeats" evidence="4">
    <location>
        <begin position="6"/>
        <end position="120"/>
    </location>
</feature>
<organism evidence="5 6">
    <name type="scientific">Mikania micrantha</name>
    <name type="common">bitter vine</name>
    <dbReference type="NCBI Taxonomy" id="192012"/>
    <lineage>
        <taxon>Eukaryota</taxon>
        <taxon>Viridiplantae</taxon>
        <taxon>Streptophyta</taxon>
        <taxon>Embryophyta</taxon>
        <taxon>Tracheophyta</taxon>
        <taxon>Spermatophyta</taxon>
        <taxon>Magnoliopsida</taxon>
        <taxon>eudicotyledons</taxon>
        <taxon>Gunneridae</taxon>
        <taxon>Pentapetalae</taxon>
        <taxon>asterids</taxon>
        <taxon>campanulids</taxon>
        <taxon>Asterales</taxon>
        <taxon>Asteraceae</taxon>
        <taxon>Asteroideae</taxon>
        <taxon>Heliantheae alliance</taxon>
        <taxon>Eupatorieae</taxon>
        <taxon>Mikania</taxon>
    </lineage>
</organism>
<keyword evidence="3" id="KW-0472">Membrane</keyword>
<sequence length="274" mass="31113">MEYDHKVKCIIPSNELLQLQNLETIIVDSCGYVEEIFGTNEGTNSESEIVIEIPNLRQVKLWNLESLKYIWKSNHHQRRVLKFPNLTTLSIGYCHSLKHVFTSSMMGGLLQLQDLQVTHCYNMEQLNWLLLYNYSLFLWILPISNPALSFGAFIHRLTMPPRREPPSMEDTLAAMLEELKLLHSDSSKNHEVLLTRMNQQSELSANLVTAVAKLYENPSCATSSSIMPPHQPPHIPLPPQPSPQNPLSPAHTGPKPPKITLPLFDASKSIHHQT</sequence>
<dbReference type="PANTHER" id="PTHR33463:SF209">
    <property type="entry name" value="DISEASE RESISTANCE PROTEIN RPS2-LIKE"/>
    <property type="match status" value="1"/>
</dbReference>
<feature type="region of interest" description="Disordered" evidence="2">
    <location>
        <begin position="222"/>
        <end position="274"/>
    </location>
</feature>
<dbReference type="InterPro" id="IPR032675">
    <property type="entry name" value="LRR_dom_sf"/>
</dbReference>
<gene>
    <name evidence="5" type="ORF">E3N88_00051</name>
</gene>
<keyword evidence="3" id="KW-1133">Transmembrane helix</keyword>
<dbReference type="OrthoDB" id="996339at2759"/>
<dbReference type="PANTHER" id="PTHR33463">
    <property type="entry name" value="NB-ARC DOMAIN-CONTAINING PROTEIN-RELATED"/>
    <property type="match status" value="1"/>
</dbReference>
<dbReference type="Gene3D" id="3.80.10.10">
    <property type="entry name" value="Ribonuclease Inhibitor"/>
    <property type="match status" value="1"/>
</dbReference>
<dbReference type="Pfam" id="PF23247">
    <property type="entry name" value="LRR_RPS2"/>
    <property type="match status" value="1"/>
</dbReference>
<feature type="compositionally biased region" description="Pro residues" evidence="2">
    <location>
        <begin position="229"/>
        <end position="246"/>
    </location>
</feature>
<evidence type="ECO:0000313" key="5">
    <source>
        <dbReference type="EMBL" id="KAD7476915.1"/>
    </source>
</evidence>
<dbReference type="AlphaFoldDB" id="A0A5N6PWZ4"/>
<keyword evidence="1" id="KW-0611">Plant defense</keyword>
<reference evidence="5 6" key="1">
    <citation type="submission" date="2019-05" db="EMBL/GenBank/DDBJ databases">
        <title>Mikania micrantha, genome provides insights into the molecular mechanism of rapid growth.</title>
        <authorList>
            <person name="Liu B."/>
        </authorList>
    </citation>
    <scope>NUCLEOTIDE SEQUENCE [LARGE SCALE GENOMIC DNA]</scope>
    <source>
        <strain evidence="5">NLD-2019</strain>
        <tissue evidence="5">Leaf</tissue>
    </source>
</reference>
<name>A0A5N6PWZ4_9ASTR</name>
<evidence type="ECO:0000256" key="3">
    <source>
        <dbReference type="SAM" id="Phobius"/>
    </source>
</evidence>
<proteinExistence type="predicted"/>
<accession>A0A5N6PWZ4</accession>
<comment type="caution">
    <text evidence="5">The sequence shown here is derived from an EMBL/GenBank/DDBJ whole genome shotgun (WGS) entry which is preliminary data.</text>
</comment>
<feature type="transmembrane region" description="Helical" evidence="3">
    <location>
        <begin position="131"/>
        <end position="154"/>
    </location>
</feature>
<evidence type="ECO:0000313" key="6">
    <source>
        <dbReference type="Proteomes" id="UP000326396"/>
    </source>
</evidence>
<evidence type="ECO:0000256" key="1">
    <source>
        <dbReference type="ARBA" id="ARBA00022821"/>
    </source>
</evidence>
<keyword evidence="6" id="KW-1185">Reference proteome</keyword>
<evidence type="ECO:0000256" key="2">
    <source>
        <dbReference type="SAM" id="MobiDB-lite"/>
    </source>
</evidence>
<dbReference type="Proteomes" id="UP000326396">
    <property type="component" value="Linkage Group LG1"/>
</dbReference>
<dbReference type="EMBL" id="SZYD01000001">
    <property type="protein sequence ID" value="KAD7476915.1"/>
    <property type="molecule type" value="Genomic_DNA"/>
</dbReference>
<protein>
    <recommendedName>
        <fullName evidence="4">Disease resistance protein At4g27190-like leucine-rich repeats domain-containing protein</fullName>
    </recommendedName>
</protein>
<evidence type="ECO:0000259" key="4">
    <source>
        <dbReference type="Pfam" id="PF23247"/>
    </source>
</evidence>
<keyword evidence="3" id="KW-0812">Transmembrane</keyword>